<dbReference type="GO" id="GO:0005886">
    <property type="term" value="C:plasma membrane"/>
    <property type="evidence" value="ECO:0007669"/>
    <property type="project" value="UniProtKB-SubCell"/>
</dbReference>
<feature type="transmembrane region" description="Helical" evidence="6">
    <location>
        <begin position="22"/>
        <end position="45"/>
    </location>
</feature>
<dbReference type="Proteomes" id="UP001165124">
    <property type="component" value="Unassembled WGS sequence"/>
</dbReference>
<protein>
    <submittedName>
        <fullName evidence="8">PspC domain-containing protein</fullName>
    </submittedName>
</protein>
<dbReference type="Pfam" id="PF04024">
    <property type="entry name" value="PspC"/>
    <property type="match status" value="1"/>
</dbReference>
<dbReference type="InterPro" id="IPR007168">
    <property type="entry name" value="Phageshock_PspC_N"/>
</dbReference>
<gene>
    <name evidence="8" type="ORF">Arub01_01820</name>
</gene>
<comment type="caution">
    <text evidence="8">The sequence shown here is derived from an EMBL/GenBank/DDBJ whole genome shotgun (WGS) entry which is preliminary data.</text>
</comment>
<evidence type="ECO:0000256" key="2">
    <source>
        <dbReference type="ARBA" id="ARBA00022475"/>
    </source>
</evidence>
<keyword evidence="2" id="KW-1003">Cell membrane</keyword>
<evidence type="ECO:0000256" key="6">
    <source>
        <dbReference type="SAM" id="Phobius"/>
    </source>
</evidence>
<keyword evidence="9" id="KW-1185">Reference proteome</keyword>
<dbReference type="AlphaFoldDB" id="A0A9W6UTM7"/>
<evidence type="ECO:0000256" key="3">
    <source>
        <dbReference type="ARBA" id="ARBA00022692"/>
    </source>
</evidence>
<evidence type="ECO:0000256" key="4">
    <source>
        <dbReference type="ARBA" id="ARBA00022989"/>
    </source>
</evidence>
<evidence type="ECO:0000313" key="8">
    <source>
        <dbReference type="EMBL" id="GLW61938.1"/>
    </source>
</evidence>
<organism evidence="8 9">
    <name type="scientific">Actinomadura rubrobrunea</name>
    <dbReference type="NCBI Taxonomy" id="115335"/>
    <lineage>
        <taxon>Bacteria</taxon>
        <taxon>Bacillati</taxon>
        <taxon>Actinomycetota</taxon>
        <taxon>Actinomycetes</taxon>
        <taxon>Streptosporangiales</taxon>
        <taxon>Thermomonosporaceae</taxon>
        <taxon>Actinomadura</taxon>
    </lineage>
</organism>
<dbReference type="PANTHER" id="PTHR33885">
    <property type="entry name" value="PHAGE SHOCK PROTEIN C"/>
    <property type="match status" value="1"/>
</dbReference>
<name>A0A9W6UTM7_9ACTN</name>
<comment type="subcellular location">
    <subcellularLocation>
        <location evidence="1">Cell membrane</location>
        <topology evidence="1">Single-pass membrane protein</topology>
    </subcellularLocation>
</comment>
<keyword evidence="4 6" id="KW-1133">Transmembrane helix</keyword>
<proteinExistence type="predicted"/>
<dbReference type="PANTHER" id="PTHR33885:SF3">
    <property type="entry name" value="PHAGE SHOCK PROTEIN C"/>
    <property type="match status" value="1"/>
</dbReference>
<feature type="domain" description="Phage shock protein PspC N-terminal" evidence="7">
    <location>
        <begin position="1"/>
        <end position="48"/>
    </location>
</feature>
<dbReference type="InterPro" id="IPR052027">
    <property type="entry name" value="PspC"/>
</dbReference>
<evidence type="ECO:0000259" key="7">
    <source>
        <dbReference type="Pfam" id="PF04024"/>
    </source>
</evidence>
<sequence length="56" mass="6051">MIAGVCAGLARRFGVSAGTVRLLAVLSCLLPGPQFVVYLILWVMLPSEDKYAARTR</sequence>
<keyword evidence="3 6" id="KW-0812">Transmembrane</keyword>
<evidence type="ECO:0000256" key="1">
    <source>
        <dbReference type="ARBA" id="ARBA00004162"/>
    </source>
</evidence>
<keyword evidence="5 6" id="KW-0472">Membrane</keyword>
<accession>A0A9W6UTM7</accession>
<evidence type="ECO:0000256" key="5">
    <source>
        <dbReference type="ARBA" id="ARBA00023136"/>
    </source>
</evidence>
<evidence type="ECO:0000313" key="9">
    <source>
        <dbReference type="Proteomes" id="UP001165124"/>
    </source>
</evidence>
<reference evidence="8" key="1">
    <citation type="submission" date="2023-02" db="EMBL/GenBank/DDBJ databases">
        <title>Actinomadura rubrobrunea NBRC 14622.</title>
        <authorList>
            <person name="Ichikawa N."/>
            <person name="Sato H."/>
            <person name="Tonouchi N."/>
        </authorList>
    </citation>
    <scope>NUCLEOTIDE SEQUENCE</scope>
    <source>
        <strain evidence="8">NBRC 14622</strain>
    </source>
</reference>
<dbReference type="EMBL" id="BSRZ01000001">
    <property type="protein sequence ID" value="GLW61938.1"/>
    <property type="molecule type" value="Genomic_DNA"/>
</dbReference>